<dbReference type="InterPro" id="IPR030664">
    <property type="entry name" value="SdhA/FrdA/AprA"/>
</dbReference>
<dbReference type="InterPro" id="IPR027477">
    <property type="entry name" value="Succ_DH/fumarate_Rdtase_cat_sf"/>
</dbReference>
<evidence type="ECO:0000256" key="4">
    <source>
        <dbReference type="ARBA" id="ARBA00012173"/>
    </source>
</evidence>
<dbReference type="AlphaFoldDB" id="A0A6J4H4T5"/>
<evidence type="ECO:0000313" key="13">
    <source>
        <dbReference type="EMBL" id="CAA9211398.1"/>
    </source>
</evidence>
<evidence type="ECO:0000256" key="8">
    <source>
        <dbReference type="ARBA" id="ARBA00030386"/>
    </source>
</evidence>
<comment type="similarity">
    <text evidence="3">Belongs to the FAD-dependent oxidoreductase 2 family. NadB subfamily.</text>
</comment>
<dbReference type="PRINTS" id="PR00368">
    <property type="entry name" value="FADPNR"/>
</dbReference>
<evidence type="ECO:0000256" key="10">
    <source>
        <dbReference type="PIRSR" id="PIRSR000171-1"/>
    </source>
</evidence>
<evidence type="ECO:0000256" key="2">
    <source>
        <dbReference type="ARBA" id="ARBA00004950"/>
    </source>
</evidence>
<evidence type="ECO:0000256" key="6">
    <source>
        <dbReference type="ARBA" id="ARBA00022630"/>
    </source>
</evidence>
<dbReference type="PANTHER" id="PTHR11632:SF51">
    <property type="entry name" value="SUCCINATE DEHYDROGENASE [UBIQUINONE] FLAVOPROTEIN SUBUNIT, MITOCHONDRIAL"/>
    <property type="match status" value="1"/>
</dbReference>
<evidence type="ECO:0000256" key="3">
    <source>
        <dbReference type="ARBA" id="ARBA00008562"/>
    </source>
</evidence>
<dbReference type="InterPro" id="IPR037099">
    <property type="entry name" value="Fum_R/Succ_DH_flav-like_C_sf"/>
</dbReference>
<dbReference type="SUPFAM" id="SSF56425">
    <property type="entry name" value="Succinate dehydrogenase/fumarate reductase flavoprotein, catalytic domain"/>
    <property type="match status" value="1"/>
</dbReference>
<organism evidence="13">
    <name type="scientific">uncultured Chloroflexota bacterium</name>
    <dbReference type="NCBI Taxonomy" id="166587"/>
    <lineage>
        <taxon>Bacteria</taxon>
        <taxon>Bacillati</taxon>
        <taxon>Chloroflexota</taxon>
        <taxon>environmental samples</taxon>
    </lineage>
</organism>
<proteinExistence type="inferred from homology"/>
<dbReference type="InterPro" id="IPR036188">
    <property type="entry name" value="FAD/NAD-bd_sf"/>
</dbReference>
<feature type="active site" description="Proton acceptor" evidence="10">
    <location>
        <position position="291"/>
    </location>
</feature>
<evidence type="ECO:0000259" key="12">
    <source>
        <dbReference type="Pfam" id="PF02910"/>
    </source>
</evidence>
<dbReference type="SUPFAM" id="SSF51905">
    <property type="entry name" value="FAD/NAD(P)-binding domain"/>
    <property type="match status" value="1"/>
</dbReference>
<dbReference type="PANTHER" id="PTHR11632">
    <property type="entry name" value="SUCCINATE DEHYDROGENASE 2 FLAVOPROTEIN SUBUNIT"/>
    <property type="match status" value="1"/>
</dbReference>
<accession>A0A6J4H4T5</accession>
<dbReference type="GO" id="GO:0033765">
    <property type="term" value="F:steroid dehydrogenase activity, acting on the CH-CH group of donors"/>
    <property type="evidence" value="ECO:0007669"/>
    <property type="project" value="UniProtKB-ARBA"/>
</dbReference>
<dbReference type="EMBL" id="CADCTC010000002">
    <property type="protein sequence ID" value="CAA9211398.1"/>
    <property type="molecule type" value="Genomic_DNA"/>
</dbReference>
<feature type="domain" description="Fumarate reductase/succinate dehydrogenase flavoprotein-like C-terminal" evidence="12">
    <location>
        <begin position="449"/>
        <end position="569"/>
    </location>
</feature>
<dbReference type="GO" id="GO:0044281">
    <property type="term" value="P:small molecule metabolic process"/>
    <property type="evidence" value="ECO:0007669"/>
    <property type="project" value="UniProtKB-ARBA"/>
</dbReference>
<dbReference type="EC" id="1.4.3.16" evidence="4"/>
<dbReference type="Gene3D" id="3.90.700.10">
    <property type="entry name" value="Succinate dehydrogenase/fumarate reductase flavoprotein, catalytic domain"/>
    <property type="match status" value="1"/>
</dbReference>
<evidence type="ECO:0000256" key="7">
    <source>
        <dbReference type="ARBA" id="ARBA00023002"/>
    </source>
</evidence>
<comment type="catalytic activity">
    <reaction evidence="9">
        <text>L-aspartate + O2 = iminosuccinate + H2O2</text>
        <dbReference type="Rhea" id="RHEA:25876"/>
        <dbReference type="ChEBI" id="CHEBI:15379"/>
        <dbReference type="ChEBI" id="CHEBI:16240"/>
        <dbReference type="ChEBI" id="CHEBI:29991"/>
        <dbReference type="ChEBI" id="CHEBI:77875"/>
        <dbReference type="EC" id="1.4.3.16"/>
    </reaction>
    <physiologicalReaction direction="left-to-right" evidence="9">
        <dbReference type="Rhea" id="RHEA:25877"/>
    </physiologicalReaction>
</comment>
<dbReference type="Pfam" id="PF00890">
    <property type="entry name" value="FAD_binding_2"/>
    <property type="match status" value="1"/>
</dbReference>
<reference evidence="13" key="1">
    <citation type="submission" date="2020-02" db="EMBL/GenBank/DDBJ databases">
        <authorList>
            <person name="Meier V. D."/>
        </authorList>
    </citation>
    <scope>NUCLEOTIDE SEQUENCE</scope>
    <source>
        <strain evidence="13">AVDCRST_MAG77</strain>
    </source>
</reference>
<feature type="domain" description="FAD-dependent oxidoreductase 2 FAD-binding" evidence="11">
    <location>
        <begin position="7"/>
        <end position="395"/>
    </location>
</feature>
<dbReference type="Gene3D" id="3.50.50.60">
    <property type="entry name" value="FAD/NAD(P)-binding domain"/>
    <property type="match status" value="1"/>
</dbReference>
<protein>
    <recommendedName>
        <fullName evidence="5">L-aspartate oxidase</fullName>
        <ecNumber evidence="4">1.4.3.16</ecNumber>
    </recommendedName>
    <alternativeName>
        <fullName evidence="8">Quinolinate synthase B</fullName>
    </alternativeName>
</protein>
<keyword evidence="6" id="KW-0285">Flavoprotein</keyword>
<dbReference type="InterPro" id="IPR003953">
    <property type="entry name" value="FAD-dep_OxRdtase_2_FAD-bd"/>
</dbReference>
<dbReference type="FunFam" id="3.90.700.10:FF:000002">
    <property type="entry name" value="L-aspartate oxidase"/>
    <property type="match status" value="1"/>
</dbReference>
<gene>
    <name evidence="13" type="ORF">AVDCRST_MAG77-286</name>
</gene>
<sequence length="579" mass="62620">MNELKTDLLIIGGGGAGVMAALHAFDANPALDVTIVVKGLVAQSGCTRMVQGGYNAVIDPRDSFDMHFFDTVKGGEYLNNQELAWVLVNEAPKRIVELENRFGCFFDRYSSEGSRAEGVIHQKPFAGQTFDRTVHRGDLTGIEIMSRLKEQVLARGVRRLEEHRGIDLVLTPRGDEVAGAVLLDMRSGELVLARARAVLIATGGSATMYKIAAPSLEKSGDGVAMAWRAGVRLMDMEMMQFHPTGLLAGRSRLTGSVLEEGLRGAGGHLKNGQGERYMGRYDPERQERSTRDVVSRSSYMEIMAGRGSVNGGVFIDVSHLGSENVEQQFPGMVERCRSVGFDLAREPVEVSPTAHFHMGGIAIDTDCRSNVEGLFAAGEDSSGVHGANRLGGNGVAESIVFGARAGDIIAAALRDRSFPEVDGDAVRRIEETTLAPLRRCTGADAYALRERLGELTWSQVGLVRDGAQLQDALAQLDAMSAEAGEIAVNAGRVLNLEWHAALDVQNLIEVAGLIARAALLREESRGSHYRADYPKRDDERWLRTISLTRSSAGETREETQPIALTRLRPGVAVAAPVVT</sequence>
<name>A0A6J4H4T5_9CHLR</name>
<comment type="cofactor">
    <cofactor evidence="1">
        <name>FAD</name>
        <dbReference type="ChEBI" id="CHEBI:57692"/>
    </cofactor>
</comment>
<dbReference type="GO" id="GO:0008734">
    <property type="term" value="F:L-aspartate oxidase activity"/>
    <property type="evidence" value="ECO:0007669"/>
    <property type="project" value="UniProtKB-EC"/>
</dbReference>
<dbReference type="SUPFAM" id="SSF46977">
    <property type="entry name" value="Succinate dehydrogenase/fumarate reductase flavoprotein C-terminal domain"/>
    <property type="match status" value="1"/>
</dbReference>
<dbReference type="Gene3D" id="1.20.58.100">
    <property type="entry name" value="Fumarate reductase/succinate dehydrogenase flavoprotein-like, C-terminal domain"/>
    <property type="match status" value="1"/>
</dbReference>
<evidence type="ECO:0000259" key="11">
    <source>
        <dbReference type="Pfam" id="PF00890"/>
    </source>
</evidence>
<keyword evidence="7 13" id="KW-0560">Oxidoreductase</keyword>
<dbReference type="InterPro" id="IPR015939">
    <property type="entry name" value="Fum_Rdtase/Succ_DH_flav-like_C"/>
</dbReference>
<dbReference type="Pfam" id="PF02910">
    <property type="entry name" value="Succ_DH_flav_C"/>
    <property type="match status" value="1"/>
</dbReference>
<evidence type="ECO:0000256" key="5">
    <source>
        <dbReference type="ARBA" id="ARBA00021901"/>
    </source>
</evidence>
<evidence type="ECO:0000256" key="9">
    <source>
        <dbReference type="ARBA" id="ARBA00048305"/>
    </source>
</evidence>
<dbReference type="PIRSF" id="PIRSF000171">
    <property type="entry name" value="SDHA_APRA_LASPO"/>
    <property type="match status" value="1"/>
</dbReference>
<comment type="pathway">
    <text evidence="2">Cofactor biosynthesis; NAD(+) biosynthesis; iminoaspartate from L-aspartate (oxidase route): step 1/1.</text>
</comment>
<evidence type="ECO:0000256" key="1">
    <source>
        <dbReference type="ARBA" id="ARBA00001974"/>
    </source>
</evidence>